<protein>
    <submittedName>
        <fullName evidence="1">Uncharacterized protein</fullName>
    </submittedName>
</protein>
<name>A0AAN0J5Y6_AMPQE</name>
<dbReference type="RefSeq" id="XP_019852424.1">
    <property type="nucleotide sequence ID" value="XM_019996865.1"/>
</dbReference>
<evidence type="ECO:0000313" key="1">
    <source>
        <dbReference type="EnsemblMetazoa" id="XP_019852424.1"/>
    </source>
</evidence>
<proteinExistence type="predicted"/>
<reference evidence="2" key="1">
    <citation type="journal article" date="2010" name="Nature">
        <title>The Amphimedon queenslandica genome and the evolution of animal complexity.</title>
        <authorList>
            <person name="Srivastava M."/>
            <person name="Simakov O."/>
            <person name="Chapman J."/>
            <person name="Fahey B."/>
            <person name="Gauthier M.E."/>
            <person name="Mitros T."/>
            <person name="Richards G.S."/>
            <person name="Conaco C."/>
            <person name="Dacre M."/>
            <person name="Hellsten U."/>
            <person name="Larroux C."/>
            <person name="Putnam N.H."/>
            <person name="Stanke M."/>
            <person name="Adamska M."/>
            <person name="Darling A."/>
            <person name="Degnan S.M."/>
            <person name="Oakley T.H."/>
            <person name="Plachetzki D.C."/>
            <person name="Zhai Y."/>
            <person name="Adamski M."/>
            <person name="Calcino A."/>
            <person name="Cummins S.F."/>
            <person name="Goodstein D.M."/>
            <person name="Harris C."/>
            <person name="Jackson D.J."/>
            <person name="Leys S.P."/>
            <person name="Shu S."/>
            <person name="Woodcroft B.J."/>
            <person name="Vervoort M."/>
            <person name="Kosik K.S."/>
            <person name="Manning G."/>
            <person name="Degnan B.M."/>
            <person name="Rokhsar D.S."/>
        </authorList>
    </citation>
    <scope>NUCLEOTIDE SEQUENCE [LARGE SCALE GENOMIC DNA]</scope>
</reference>
<reference evidence="1" key="2">
    <citation type="submission" date="2024-06" db="UniProtKB">
        <authorList>
            <consortium name="EnsemblMetazoa"/>
        </authorList>
    </citation>
    <scope>IDENTIFICATION</scope>
</reference>
<keyword evidence="2" id="KW-1185">Reference proteome</keyword>
<dbReference type="AlphaFoldDB" id="A0AAN0J5Y6"/>
<sequence>MKIPLQKRTSTLAHGKRQLRLFQAKFNFFIYIGNLDLTLTGQISGQMEFNAFIARLDNDVNMKASAMLETGPTLTVKGEASAKILAIFKIGMEVSGSITYLINPEASTSVCGPSPNGDANACFEVYGTTEGNIAVEAFWQSRCTWYLYCTTWGEKNKVRALSHTWSLANSRKKLFGLCHACDCHGRHFLNVLCKGGQYDEASQCSCSTRISK</sequence>
<dbReference type="KEGG" id="aqu:109582214"/>
<evidence type="ECO:0000313" key="2">
    <source>
        <dbReference type="Proteomes" id="UP000007879"/>
    </source>
</evidence>
<dbReference type="GeneID" id="109582214"/>
<dbReference type="EnsemblMetazoa" id="XM_019996865.1">
    <property type="protein sequence ID" value="XP_019852424.1"/>
    <property type="gene ID" value="LOC109582214"/>
</dbReference>
<dbReference type="Proteomes" id="UP000007879">
    <property type="component" value="Unassembled WGS sequence"/>
</dbReference>
<accession>A0AAN0J5Y6</accession>
<organism evidence="1 2">
    <name type="scientific">Amphimedon queenslandica</name>
    <name type="common">Sponge</name>
    <dbReference type="NCBI Taxonomy" id="400682"/>
    <lineage>
        <taxon>Eukaryota</taxon>
        <taxon>Metazoa</taxon>
        <taxon>Porifera</taxon>
        <taxon>Demospongiae</taxon>
        <taxon>Heteroscleromorpha</taxon>
        <taxon>Haplosclerida</taxon>
        <taxon>Niphatidae</taxon>
        <taxon>Amphimedon</taxon>
    </lineage>
</organism>